<dbReference type="InterPro" id="IPR008930">
    <property type="entry name" value="Terpenoid_cyclase/PrenylTrfase"/>
</dbReference>
<dbReference type="STRING" id="1817892.AUK40_05840"/>
<protein>
    <recommendedName>
        <fullName evidence="3">Nitrogen fixation protein NifH</fullName>
    </recommendedName>
</protein>
<reference evidence="1" key="1">
    <citation type="journal article" date="2016" name="Environ. Microbiol.">
        <title>Genomic resolution of a cold subsurface aquifer community provides metabolic insights for novel microbes adapted to high CO concentrations.</title>
        <authorList>
            <person name="Probst A.J."/>
            <person name="Castelle C.J."/>
            <person name="Singh A."/>
            <person name="Brown C.T."/>
            <person name="Anantharaman K."/>
            <person name="Sharon I."/>
            <person name="Hug L.A."/>
            <person name="Burstein D."/>
            <person name="Emerson J.B."/>
            <person name="Thomas B.C."/>
            <person name="Banfield J.F."/>
        </authorList>
    </citation>
    <scope>NUCLEOTIDE SEQUENCE [LARGE SCALE GENOMIC DNA]</scope>
    <source>
        <strain evidence="1">CG2_30_54_11</strain>
    </source>
</reference>
<dbReference type="SUPFAM" id="SSF48239">
    <property type="entry name" value="Terpenoid cyclases/Protein prenyltransferases"/>
    <property type="match status" value="1"/>
</dbReference>
<name>A0A1J5IF39_9BACT</name>
<organism evidence="1 2">
    <name type="scientific">Candidatus Wirthbacteria bacterium CG2_30_54_11</name>
    <dbReference type="NCBI Taxonomy" id="1817892"/>
    <lineage>
        <taxon>Bacteria</taxon>
        <taxon>Candidatus Wirthbacteria</taxon>
    </lineage>
</organism>
<accession>A0A1J5IF39</accession>
<gene>
    <name evidence="1" type="ORF">AUK40_05840</name>
</gene>
<evidence type="ECO:0000313" key="1">
    <source>
        <dbReference type="EMBL" id="OIP95668.1"/>
    </source>
</evidence>
<evidence type="ECO:0000313" key="2">
    <source>
        <dbReference type="Proteomes" id="UP000183245"/>
    </source>
</evidence>
<dbReference type="AlphaFoldDB" id="A0A1J5IF39"/>
<sequence length="297" mass="33777">MPTSEPRYELSPKESALAQTIISELQDWPDKILNSHKAAGHPIHKLVFVADLGFTVNNPGIEPVVSKVLEHRSAQGPLQVLMNINPNYGGTGEDQWAWALCDAPLLLYALVRFGLKDEPVVIKGIDHLVELQRKNGWPCAVSPEMGKFRGPGRKDDPCPYANLIMLQLLSVLSDRFNSPEAQLGAETALTLWENRTSQHPYMFYAGTDFCKLKAPLGWYDIVHVLDVLSRFPYLRDDPRLLDMWQIIQKKPITDDGYIPESIYQAWKDWDFGQKKTPSAYLTHVIRRIEKQLQNQTT</sequence>
<dbReference type="EMBL" id="MNZT01000106">
    <property type="protein sequence ID" value="OIP95668.1"/>
    <property type="molecule type" value="Genomic_DNA"/>
</dbReference>
<evidence type="ECO:0008006" key="3">
    <source>
        <dbReference type="Google" id="ProtNLM"/>
    </source>
</evidence>
<proteinExistence type="predicted"/>
<dbReference type="Proteomes" id="UP000183245">
    <property type="component" value="Unassembled WGS sequence"/>
</dbReference>
<comment type="caution">
    <text evidence="1">The sequence shown here is derived from an EMBL/GenBank/DDBJ whole genome shotgun (WGS) entry which is preliminary data.</text>
</comment>